<evidence type="ECO:0000256" key="4">
    <source>
        <dbReference type="ARBA" id="ARBA00022692"/>
    </source>
</evidence>
<dbReference type="PANTHER" id="PTHR42711">
    <property type="entry name" value="ABC TRANSPORTER ATP-BINDING PROTEIN"/>
    <property type="match status" value="1"/>
</dbReference>
<dbReference type="InterPro" id="IPR003439">
    <property type="entry name" value="ABC_transporter-like_ATP-bd"/>
</dbReference>
<dbReference type="PANTHER" id="PTHR42711:SF5">
    <property type="entry name" value="ABC TRANSPORTER ATP-BINDING PROTEIN NATA"/>
    <property type="match status" value="1"/>
</dbReference>
<dbReference type="InterPro" id="IPR050763">
    <property type="entry name" value="ABC_transporter_ATP-binding"/>
</dbReference>
<keyword evidence="8" id="KW-0472">Membrane</keyword>
<evidence type="ECO:0000256" key="2">
    <source>
        <dbReference type="ARBA" id="ARBA00005417"/>
    </source>
</evidence>
<evidence type="ECO:0000313" key="10">
    <source>
        <dbReference type="EMBL" id="KPL70473.1"/>
    </source>
</evidence>
<evidence type="ECO:0000256" key="7">
    <source>
        <dbReference type="ARBA" id="ARBA00022989"/>
    </source>
</evidence>
<dbReference type="InterPro" id="IPR027417">
    <property type="entry name" value="P-loop_NTPase"/>
</dbReference>
<gene>
    <name evidence="10" type="ORF">ADM99_15165</name>
</gene>
<proteinExistence type="inferred from homology"/>
<dbReference type="EMBL" id="LGCK01000014">
    <property type="protein sequence ID" value="KPL70473.1"/>
    <property type="molecule type" value="Genomic_DNA"/>
</dbReference>
<dbReference type="InterPro" id="IPR017871">
    <property type="entry name" value="ABC_transporter-like_CS"/>
</dbReference>
<keyword evidence="11" id="KW-1185">Reference proteome</keyword>
<dbReference type="STRING" id="229920.ADM99_15165"/>
<organism evidence="10 11">
    <name type="scientific">Leptolinea tardivitalis</name>
    <dbReference type="NCBI Taxonomy" id="229920"/>
    <lineage>
        <taxon>Bacteria</taxon>
        <taxon>Bacillati</taxon>
        <taxon>Chloroflexota</taxon>
        <taxon>Anaerolineae</taxon>
        <taxon>Anaerolineales</taxon>
        <taxon>Anaerolineaceae</taxon>
        <taxon>Leptolinea</taxon>
    </lineage>
</organism>
<dbReference type="Gene3D" id="3.40.50.300">
    <property type="entry name" value="P-loop containing nucleotide triphosphate hydrolases"/>
    <property type="match status" value="1"/>
</dbReference>
<dbReference type="SUPFAM" id="SSF52540">
    <property type="entry name" value="P-loop containing nucleoside triphosphate hydrolases"/>
    <property type="match status" value="1"/>
</dbReference>
<evidence type="ECO:0000259" key="9">
    <source>
        <dbReference type="PROSITE" id="PS50893"/>
    </source>
</evidence>
<dbReference type="GO" id="GO:0005524">
    <property type="term" value="F:ATP binding"/>
    <property type="evidence" value="ECO:0007669"/>
    <property type="project" value="UniProtKB-KW"/>
</dbReference>
<keyword evidence="7" id="KW-1133">Transmembrane helix</keyword>
<dbReference type="GO" id="GO:0016887">
    <property type="term" value="F:ATP hydrolysis activity"/>
    <property type="evidence" value="ECO:0007669"/>
    <property type="project" value="InterPro"/>
</dbReference>
<evidence type="ECO:0000256" key="8">
    <source>
        <dbReference type="ARBA" id="ARBA00023136"/>
    </source>
</evidence>
<comment type="subcellular location">
    <subcellularLocation>
        <location evidence="1">Membrane</location>
        <topology evidence="1">Multi-pass membrane protein</topology>
    </subcellularLocation>
</comment>
<dbReference type="PROSITE" id="PS50893">
    <property type="entry name" value="ABC_TRANSPORTER_2"/>
    <property type="match status" value="1"/>
</dbReference>
<protein>
    <recommendedName>
        <fullName evidence="9">ABC transporter domain-containing protein</fullName>
    </recommendedName>
</protein>
<comment type="caution">
    <text evidence="10">The sequence shown here is derived from an EMBL/GenBank/DDBJ whole genome shotgun (WGS) entry which is preliminary data.</text>
</comment>
<keyword evidence="6" id="KW-0067">ATP-binding</keyword>
<dbReference type="AlphaFoldDB" id="A0A0P6X8C5"/>
<feature type="domain" description="ABC transporter" evidence="9">
    <location>
        <begin position="6"/>
        <end position="235"/>
    </location>
</feature>
<dbReference type="OrthoDB" id="9767778at2"/>
<dbReference type="RefSeq" id="WP_062422365.1">
    <property type="nucleotide sequence ID" value="NZ_BBYA01000010.1"/>
</dbReference>
<dbReference type="InterPro" id="IPR003593">
    <property type="entry name" value="AAA+_ATPase"/>
</dbReference>
<dbReference type="PROSITE" id="PS00211">
    <property type="entry name" value="ABC_TRANSPORTER_1"/>
    <property type="match status" value="1"/>
</dbReference>
<evidence type="ECO:0000256" key="1">
    <source>
        <dbReference type="ARBA" id="ARBA00004141"/>
    </source>
</evidence>
<keyword evidence="3" id="KW-0813">Transport</keyword>
<sequence length="315" mass="34771">MSNIVLETRDLTKHFGQFTAVNKLTLQVMEGEVFGFLGPNGAGKTTSINMICGLLQPTSGQVLVKGHPIINGNKDIRRIVGMCPQNIVLWERLTCMEQLVFIGQMYGMSGQAARKAGEKLLKDLGLEEKSKSLARTLSGGMQRRLNLAMALVHDPDIVVLDEPEAGLDPQSRVKVREYIQSLARRKTVIVTTHNMDEAERVADRVAIIDHGELLVLDTPERLKQSLGEGDLVEVRLENGVQDPESARAALASITRDVHLDPETHLLKIRALNAVGNLAEILELLQKAGFKPGEVNIHANTLEDVFIQLTGRRLRE</sequence>
<evidence type="ECO:0000256" key="5">
    <source>
        <dbReference type="ARBA" id="ARBA00022741"/>
    </source>
</evidence>
<dbReference type="CDD" id="cd03263">
    <property type="entry name" value="ABC_subfamily_A"/>
    <property type="match status" value="1"/>
</dbReference>
<dbReference type="Pfam" id="PF00005">
    <property type="entry name" value="ABC_tran"/>
    <property type="match status" value="1"/>
</dbReference>
<keyword evidence="5" id="KW-0547">Nucleotide-binding</keyword>
<accession>A0A0P6X8C5</accession>
<dbReference type="SMART" id="SM00382">
    <property type="entry name" value="AAA"/>
    <property type="match status" value="1"/>
</dbReference>
<dbReference type="FunFam" id="3.40.50.300:FF:000335">
    <property type="entry name" value="ATP binding cassette subfamily A member 5"/>
    <property type="match status" value="1"/>
</dbReference>
<keyword evidence="4" id="KW-0812">Transmembrane</keyword>
<evidence type="ECO:0000313" key="11">
    <source>
        <dbReference type="Proteomes" id="UP000050430"/>
    </source>
</evidence>
<evidence type="ECO:0000256" key="3">
    <source>
        <dbReference type="ARBA" id="ARBA00022448"/>
    </source>
</evidence>
<comment type="similarity">
    <text evidence="2">Belongs to the ABC transporter superfamily.</text>
</comment>
<dbReference type="Proteomes" id="UP000050430">
    <property type="component" value="Unassembled WGS sequence"/>
</dbReference>
<reference evidence="10 11" key="1">
    <citation type="submission" date="2015-07" db="EMBL/GenBank/DDBJ databases">
        <title>Genome sequence of Leptolinea tardivitalis DSM 16556.</title>
        <authorList>
            <person name="Hemp J."/>
            <person name="Ward L.M."/>
            <person name="Pace L.A."/>
            <person name="Fischer W.W."/>
        </authorList>
    </citation>
    <scope>NUCLEOTIDE SEQUENCE [LARGE SCALE GENOMIC DNA]</scope>
    <source>
        <strain evidence="10 11">YMTK-2</strain>
    </source>
</reference>
<dbReference type="GO" id="GO:0016020">
    <property type="term" value="C:membrane"/>
    <property type="evidence" value="ECO:0007669"/>
    <property type="project" value="UniProtKB-SubCell"/>
</dbReference>
<name>A0A0P6X8C5_9CHLR</name>
<evidence type="ECO:0000256" key="6">
    <source>
        <dbReference type="ARBA" id="ARBA00022840"/>
    </source>
</evidence>